<feature type="domain" description="HD/PDEase" evidence="1">
    <location>
        <begin position="32"/>
        <end position="177"/>
    </location>
</feature>
<reference evidence="2" key="1">
    <citation type="submission" date="2022-10" db="EMBL/GenBank/DDBJ databases">
        <title>Culturing micro-colonial fungi from biological soil crusts in the Mojave desert and describing Neophaeococcomyces mojavensis, and introducing the new genera and species Taxawa tesnikishii.</title>
        <authorList>
            <person name="Kurbessoian T."/>
            <person name="Stajich J.E."/>
        </authorList>
    </citation>
    <scope>NUCLEOTIDE SEQUENCE</scope>
    <source>
        <strain evidence="2">TK_41</strain>
    </source>
</reference>
<dbReference type="InterPro" id="IPR003607">
    <property type="entry name" value="HD/PDEase_dom"/>
</dbReference>
<evidence type="ECO:0000313" key="2">
    <source>
        <dbReference type="EMBL" id="KAJ9605323.1"/>
    </source>
</evidence>
<dbReference type="Proteomes" id="UP001172673">
    <property type="component" value="Unassembled WGS sequence"/>
</dbReference>
<organism evidence="2 3">
    <name type="scientific">Cladophialophora chaetospira</name>
    <dbReference type="NCBI Taxonomy" id="386627"/>
    <lineage>
        <taxon>Eukaryota</taxon>
        <taxon>Fungi</taxon>
        <taxon>Dikarya</taxon>
        <taxon>Ascomycota</taxon>
        <taxon>Pezizomycotina</taxon>
        <taxon>Eurotiomycetes</taxon>
        <taxon>Chaetothyriomycetidae</taxon>
        <taxon>Chaetothyriales</taxon>
        <taxon>Herpotrichiellaceae</taxon>
        <taxon>Cladophialophora</taxon>
    </lineage>
</organism>
<evidence type="ECO:0000259" key="1">
    <source>
        <dbReference type="SMART" id="SM00471"/>
    </source>
</evidence>
<comment type="caution">
    <text evidence="2">The sequence shown here is derived from an EMBL/GenBank/DDBJ whole genome shotgun (WGS) entry which is preliminary data.</text>
</comment>
<protein>
    <recommendedName>
        <fullName evidence="1">HD/PDEase domain-containing protein</fullName>
    </recommendedName>
</protein>
<dbReference type="SMART" id="SM00471">
    <property type="entry name" value="HDc"/>
    <property type="match status" value="1"/>
</dbReference>
<accession>A0AA38X238</accession>
<dbReference type="Gene3D" id="1.10.3210.50">
    <property type="match status" value="1"/>
</dbReference>
<evidence type="ECO:0000313" key="3">
    <source>
        <dbReference type="Proteomes" id="UP001172673"/>
    </source>
</evidence>
<sequence length="247" mass="27702">MPTYPSLSEGEIAYIRQIYTFTKQYFQNPRFDASHDFAHVQRVVTNALTILKKEEDQRKRHALPALNPLSVILGALLHDVEDGQNADTTLLRIPDKKYLTVSTDEQGGTLWKAITDVGLSESYAEHIQLLVEGVSYSSEVKNPGNVQKLIVAIPELAVVQDADRLDAIGAIGIGRCFTFGGAKGARSLEDSIQHFEDKLLKLESMMKTESGKAMAKERSSRIREFMSWWKDEVKMADLKVREPGFES</sequence>
<name>A0AA38X238_9EURO</name>
<dbReference type="CDD" id="cd00077">
    <property type="entry name" value="HDc"/>
    <property type="match status" value="1"/>
</dbReference>
<dbReference type="EMBL" id="JAPDRK010000016">
    <property type="protein sequence ID" value="KAJ9605323.1"/>
    <property type="molecule type" value="Genomic_DNA"/>
</dbReference>
<dbReference type="PANTHER" id="PTHR33594">
    <property type="entry name" value="SUPERFAMILY HYDROLASE, PUTATIVE (AFU_ORTHOLOGUE AFUA_1G03035)-RELATED"/>
    <property type="match status" value="1"/>
</dbReference>
<dbReference type="SUPFAM" id="SSF109604">
    <property type="entry name" value="HD-domain/PDEase-like"/>
    <property type="match status" value="1"/>
</dbReference>
<dbReference type="PANTHER" id="PTHR33594:SF1">
    <property type="entry name" value="HD_PDEASE DOMAIN-CONTAINING PROTEIN"/>
    <property type="match status" value="1"/>
</dbReference>
<keyword evidence="3" id="KW-1185">Reference proteome</keyword>
<gene>
    <name evidence="2" type="ORF">H2200_009980</name>
</gene>
<dbReference type="AlphaFoldDB" id="A0AA38X238"/>
<proteinExistence type="predicted"/>